<dbReference type="EMBL" id="CP133270">
    <property type="protein sequence ID" value="WVX67456.1"/>
    <property type="molecule type" value="Genomic_DNA"/>
</dbReference>
<organism evidence="1 2">
    <name type="scientific">Candidatus Bealeia paramacronuclearis</name>
    <dbReference type="NCBI Taxonomy" id="1921001"/>
    <lineage>
        <taxon>Bacteria</taxon>
        <taxon>Pseudomonadati</taxon>
        <taxon>Pseudomonadota</taxon>
        <taxon>Alphaproteobacteria</taxon>
        <taxon>Holosporales</taxon>
        <taxon>Holosporaceae</taxon>
        <taxon>Candidatus Bealeia</taxon>
    </lineage>
</organism>
<gene>
    <name evidence="1" type="ORF">Bealeia1_01662</name>
</gene>
<evidence type="ECO:0000313" key="2">
    <source>
        <dbReference type="Proteomes" id="UP001330434"/>
    </source>
</evidence>
<dbReference type="Proteomes" id="UP001330434">
    <property type="component" value="Chromosome"/>
</dbReference>
<keyword evidence="2" id="KW-1185">Reference proteome</keyword>
<accession>A0ABZ2C7H7</accession>
<name>A0ABZ2C7H7_9PROT</name>
<reference evidence="1 2" key="1">
    <citation type="journal article" date="2024" name="Environ. Microbiol.">
        <title>Novel evolutionary insights on the interactions of the Holosporales (Alphaproteobacteria) with eukaryotic hosts from comparative genomics.</title>
        <authorList>
            <person name="Giovannini M."/>
            <person name="Petroni G."/>
            <person name="Castelli M."/>
        </authorList>
    </citation>
    <scope>NUCLEOTIDE SEQUENCE [LARGE SCALE GENOMIC DNA]</scope>
    <source>
        <strain evidence="1 2">US_Bl 15I1</strain>
    </source>
</reference>
<proteinExistence type="predicted"/>
<evidence type="ECO:0000313" key="1">
    <source>
        <dbReference type="EMBL" id="WVX67456.1"/>
    </source>
</evidence>
<protein>
    <submittedName>
        <fullName evidence="1">Uncharacterized protein</fullName>
    </submittedName>
</protein>
<sequence length="33" mass="3777">MVLRDEVVYSSITIKEFGARVLTSEEKYSLLSL</sequence>